<sequence length="304" mass="34128">MYKVIVCGDNPELTRRDFKVDPLNRATVNPKHFYSYLRQSTKTKDPIPLLRTAEGIDLIEDEAKADHFPEFFRSAFIKETTYDYPADDTKVDTIIETVQLAEALVLKEILDLVSHSLWSAGGMDKKKKKLKGDVYEDPLKPSAFEIEVANYLHNNLPSLDGKLSGCRVSIFYPADAVELLTKSQWSKFKLKNKPNESAQFSSEESAVRFMTKMLEKNMISRYVFLLNLLKVSYTFSLVQLFPLPPQNEAGEQHDSETDKVESKSSPTESSSSPAEKSGETKSKKSASAGDSFLGLPFFSTAAPK</sequence>
<dbReference type="OrthoDB" id="200187at2759"/>
<feature type="non-terminal residue" evidence="2">
    <location>
        <position position="304"/>
    </location>
</feature>
<dbReference type="AlphaFoldDB" id="A0A3P7LF20"/>
<evidence type="ECO:0000313" key="2">
    <source>
        <dbReference type="EMBL" id="VDN11960.1"/>
    </source>
</evidence>
<feature type="compositionally biased region" description="Basic and acidic residues" evidence="1">
    <location>
        <begin position="250"/>
        <end position="262"/>
    </location>
</feature>
<evidence type="ECO:0000313" key="3">
    <source>
        <dbReference type="Proteomes" id="UP000281553"/>
    </source>
</evidence>
<gene>
    <name evidence="2" type="ORF">DILT_LOCUS7791</name>
</gene>
<evidence type="ECO:0000256" key="1">
    <source>
        <dbReference type="SAM" id="MobiDB-lite"/>
    </source>
</evidence>
<feature type="region of interest" description="Disordered" evidence="1">
    <location>
        <begin position="247"/>
        <end position="304"/>
    </location>
</feature>
<dbReference type="EMBL" id="UYRU01052649">
    <property type="protein sequence ID" value="VDN11960.1"/>
    <property type="molecule type" value="Genomic_DNA"/>
</dbReference>
<name>A0A3P7LF20_DIBLA</name>
<accession>A0A3P7LF20</accession>
<dbReference type="Proteomes" id="UP000281553">
    <property type="component" value="Unassembled WGS sequence"/>
</dbReference>
<keyword evidence="3" id="KW-1185">Reference proteome</keyword>
<protein>
    <submittedName>
        <fullName evidence="2">Uncharacterized protein</fullName>
    </submittedName>
</protein>
<feature type="compositionally biased region" description="Low complexity" evidence="1">
    <location>
        <begin position="263"/>
        <end position="275"/>
    </location>
</feature>
<organism evidence="2 3">
    <name type="scientific">Dibothriocephalus latus</name>
    <name type="common">Fish tapeworm</name>
    <name type="synonym">Diphyllobothrium latum</name>
    <dbReference type="NCBI Taxonomy" id="60516"/>
    <lineage>
        <taxon>Eukaryota</taxon>
        <taxon>Metazoa</taxon>
        <taxon>Spiralia</taxon>
        <taxon>Lophotrochozoa</taxon>
        <taxon>Platyhelminthes</taxon>
        <taxon>Cestoda</taxon>
        <taxon>Eucestoda</taxon>
        <taxon>Diphyllobothriidea</taxon>
        <taxon>Diphyllobothriidae</taxon>
        <taxon>Dibothriocephalus</taxon>
    </lineage>
</organism>
<reference evidence="2 3" key="1">
    <citation type="submission" date="2018-11" db="EMBL/GenBank/DDBJ databases">
        <authorList>
            <consortium name="Pathogen Informatics"/>
        </authorList>
    </citation>
    <scope>NUCLEOTIDE SEQUENCE [LARGE SCALE GENOMIC DNA]</scope>
</reference>
<proteinExistence type="predicted"/>